<comment type="caution">
    <text evidence="1">The sequence shown here is derived from an EMBL/GenBank/DDBJ whole genome shotgun (WGS) entry which is preliminary data.</text>
</comment>
<gene>
    <name evidence="1" type="ORF">PoB_000625900</name>
</gene>
<dbReference type="EMBL" id="BLXT01000722">
    <property type="protein sequence ID" value="GFN79753.1"/>
    <property type="molecule type" value="Genomic_DNA"/>
</dbReference>
<organism evidence="1 2">
    <name type="scientific">Plakobranchus ocellatus</name>
    <dbReference type="NCBI Taxonomy" id="259542"/>
    <lineage>
        <taxon>Eukaryota</taxon>
        <taxon>Metazoa</taxon>
        <taxon>Spiralia</taxon>
        <taxon>Lophotrochozoa</taxon>
        <taxon>Mollusca</taxon>
        <taxon>Gastropoda</taxon>
        <taxon>Heterobranchia</taxon>
        <taxon>Euthyneura</taxon>
        <taxon>Panpulmonata</taxon>
        <taxon>Sacoglossa</taxon>
        <taxon>Placobranchoidea</taxon>
        <taxon>Plakobranchidae</taxon>
        <taxon>Plakobranchus</taxon>
    </lineage>
</organism>
<proteinExistence type="predicted"/>
<dbReference type="Proteomes" id="UP000735302">
    <property type="component" value="Unassembled WGS sequence"/>
</dbReference>
<evidence type="ECO:0000313" key="1">
    <source>
        <dbReference type="EMBL" id="GFN79753.1"/>
    </source>
</evidence>
<reference evidence="1 2" key="1">
    <citation type="journal article" date="2021" name="Elife">
        <title>Chloroplast acquisition without the gene transfer in kleptoplastic sea slugs, Plakobranchus ocellatus.</title>
        <authorList>
            <person name="Maeda T."/>
            <person name="Takahashi S."/>
            <person name="Yoshida T."/>
            <person name="Shimamura S."/>
            <person name="Takaki Y."/>
            <person name="Nagai Y."/>
            <person name="Toyoda A."/>
            <person name="Suzuki Y."/>
            <person name="Arimoto A."/>
            <person name="Ishii H."/>
            <person name="Satoh N."/>
            <person name="Nishiyama T."/>
            <person name="Hasebe M."/>
            <person name="Maruyama T."/>
            <person name="Minagawa J."/>
            <person name="Obokata J."/>
            <person name="Shigenobu S."/>
        </authorList>
    </citation>
    <scope>NUCLEOTIDE SEQUENCE [LARGE SCALE GENOMIC DNA]</scope>
</reference>
<evidence type="ECO:0000313" key="2">
    <source>
        <dbReference type="Proteomes" id="UP000735302"/>
    </source>
</evidence>
<sequence>MELSALTVCCEEISCRKTFVDRQTAQTERQNDIRYALVHGFPLTAPVVMDIPQISFAPPSPPSNQAVAGKNWRRQAAADFRATLKPPAEYKIRRQGNERCIKMLS</sequence>
<protein>
    <submittedName>
        <fullName evidence="1">Uncharacterized protein</fullName>
    </submittedName>
</protein>
<dbReference type="AlphaFoldDB" id="A0AAV3Y9W8"/>
<name>A0AAV3Y9W8_9GAST</name>
<accession>A0AAV3Y9W8</accession>
<keyword evidence="2" id="KW-1185">Reference proteome</keyword>